<dbReference type="EMBL" id="VSWD01000006">
    <property type="protein sequence ID" value="KAK3100450.1"/>
    <property type="molecule type" value="Genomic_DNA"/>
</dbReference>
<dbReference type="PANTHER" id="PTHR10656:SF69">
    <property type="entry name" value="MAB-21-LIKE HHH_H2TH-LIKE DOMAIN-CONTAINING PROTEIN"/>
    <property type="match status" value="1"/>
</dbReference>
<evidence type="ECO:0000313" key="2">
    <source>
        <dbReference type="EMBL" id="KAK3100450.1"/>
    </source>
</evidence>
<dbReference type="SMART" id="SM01265">
    <property type="entry name" value="Mab-21"/>
    <property type="match status" value="1"/>
</dbReference>
<accession>A0AA88YNG9</accession>
<dbReference type="Pfam" id="PF20266">
    <property type="entry name" value="Mab-21_C"/>
    <property type="match status" value="1"/>
</dbReference>
<comment type="caution">
    <text evidence="2">The sequence shown here is derived from an EMBL/GenBank/DDBJ whole genome shotgun (WGS) entry which is preliminary data.</text>
</comment>
<dbReference type="Proteomes" id="UP001186944">
    <property type="component" value="Unassembled WGS sequence"/>
</dbReference>
<sequence length="726" mass="83337">MEKVSTVVSKAMFFTMGSHYKSRAQRNQILTVERLYSIRNRGVIRRYFGGSSAEGTAIFDSDVDKMIEAANIVVCRNSIVAKNTKGHVFISDTNGCHSGYSKLRPFKLVPNLPTIFEDHGKTLSDMLVENDRGEILLSSERIVAFWVNFLSERNTSAPTPEVRHGPSATAVSEDTHGHYKGIGTNLEQDFAYSIAFDDWPSEVNEWFARKRINQWPTKETIERIRNLKCHVVPVGDKISPSFSTEWRVSYLLQERELMWSLNDIQLNCYILMKRLFKQYIDPLAPDQLSSYHMKNIVLWESEKISSDGWQQKYLISRVQNCLLKLKMCIDNLHLEHFIDRRINLLFRKLTEPTTRKRIIQRLDEILQDVIPHILSSVDGVDLLSPWLDSESNADEFIKICMETKDRRLTISFEEYKTALKLYHMSNVAFGVSMELALNDFKTLALYHEDYQEGQPSCEIDPNFSRNVLKFINIRSAVILFNGVIKSAESAEKLEKLRLFLQKNIDIDAMSGKLYLATFFYGTENVKGALTLIQEFLDSGPRSLIYAGVCSTHHGIEISNGNARSIGLPPDSRIKDDTDYLCTAHDVIFSKENVSFVPYALKLECIMERGVFVHPLVYMYYLASVSSTDTSYIYSLKTAVDATKQTPYFYTHLNILGNCHYLHGNYKEAYECFRTSLAFTLKTKIKNAAIIYITILVFSILRSRGERVVGDSGDRYHGDVEYLYRRC</sequence>
<dbReference type="InterPro" id="IPR011990">
    <property type="entry name" value="TPR-like_helical_dom_sf"/>
</dbReference>
<protein>
    <recommendedName>
        <fullName evidence="1">Mab-21-like HhH/H2TH-like domain-containing protein</fullName>
    </recommendedName>
</protein>
<gene>
    <name evidence="2" type="ORF">FSP39_020082</name>
</gene>
<dbReference type="AlphaFoldDB" id="A0AA88YNG9"/>
<dbReference type="InterPro" id="IPR046906">
    <property type="entry name" value="Mab-21_HhH/H2TH-like"/>
</dbReference>
<dbReference type="Gene3D" id="1.10.1410.40">
    <property type="match status" value="1"/>
</dbReference>
<organism evidence="2 3">
    <name type="scientific">Pinctada imbricata</name>
    <name type="common">Atlantic pearl-oyster</name>
    <name type="synonym">Pinctada martensii</name>
    <dbReference type="NCBI Taxonomy" id="66713"/>
    <lineage>
        <taxon>Eukaryota</taxon>
        <taxon>Metazoa</taxon>
        <taxon>Spiralia</taxon>
        <taxon>Lophotrochozoa</taxon>
        <taxon>Mollusca</taxon>
        <taxon>Bivalvia</taxon>
        <taxon>Autobranchia</taxon>
        <taxon>Pteriomorphia</taxon>
        <taxon>Pterioida</taxon>
        <taxon>Pterioidea</taxon>
        <taxon>Pteriidae</taxon>
        <taxon>Pinctada</taxon>
    </lineage>
</organism>
<keyword evidence="3" id="KW-1185">Reference proteome</keyword>
<evidence type="ECO:0000313" key="3">
    <source>
        <dbReference type="Proteomes" id="UP001186944"/>
    </source>
</evidence>
<dbReference type="PANTHER" id="PTHR10656">
    <property type="entry name" value="CELL FATE DETERMINING PROTEIN MAB21-RELATED"/>
    <property type="match status" value="1"/>
</dbReference>
<dbReference type="SUPFAM" id="SSF48452">
    <property type="entry name" value="TPR-like"/>
    <property type="match status" value="1"/>
</dbReference>
<name>A0AA88YNG9_PINIB</name>
<feature type="domain" description="Mab-21-like HhH/H2TH-like" evidence="1">
    <location>
        <begin position="267"/>
        <end position="361"/>
    </location>
</feature>
<evidence type="ECO:0000259" key="1">
    <source>
        <dbReference type="Pfam" id="PF20266"/>
    </source>
</evidence>
<proteinExistence type="predicted"/>
<dbReference type="InterPro" id="IPR024810">
    <property type="entry name" value="MAB21L/cGLR"/>
</dbReference>
<reference evidence="2" key="1">
    <citation type="submission" date="2019-08" db="EMBL/GenBank/DDBJ databases">
        <title>The improved chromosome-level genome for the pearl oyster Pinctada fucata martensii using PacBio sequencing and Hi-C.</title>
        <authorList>
            <person name="Zheng Z."/>
        </authorList>
    </citation>
    <scope>NUCLEOTIDE SEQUENCE</scope>
    <source>
        <strain evidence="2">ZZ-2019</strain>
        <tissue evidence="2">Adductor muscle</tissue>
    </source>
</reference>